<sequence length="138" mass="14950">MKIISIVLILLVLAGALISAEVLVRTNFIQQSAKNVTVQAPPNLKPQQGIYIDNSSVYLVYMGEFSQVKIGNQTFIHGGPLMAGFNGIYLVENQTPINPTEIMVYNGTWYKVSLPVIDGSPGGIPKGFLYPQGSVIPL</sequence>
<name>A0A2U9IQU7_9CREN</name>
<dbReference type="KEGG" id="mhk:DFR87_00035"/>
<evidence type="ECO:0000313" key="1">
    <source>
        <dbReference type="EMBL" id="AWR98363.1"/>
    </source>
</evidence>
<protein>
    <submittedName>
        <fullName evidence="1">Uncharacterized protein</fullName>
    </submittedName>
</protein>
<organism evidence="1 2">
    <name type="scientific">Metallosphaera hakonensis JCM 8857 = DSM 7519</name>
    <dbReference type="NCBI Taxonomy" id="1293036"/>
    <lineage>
        <taxon>Archaea</taxon>
        <taxon>Thermoproteota</taxon>
        <taxon>Thermoprotei</taxon>
        <taxon>Sulfolobales</taxon>
        <taxon>Sulfolobaceae</taxon>
        <taxon>Metallosphaera</taxon>
    </lineage>
</organism>
<dbReference type="RefSeq" id="WP_054837305.1">
    <property type="nucleotide sequence ID" value="NZ_BBBA01000041.1"/>
</dbReference>
<gene>
    <name evidence="1" type="ORF">DFR87_00035</name>
</gene>
<evidence type="ECO:0000313" key="2">
    <source>
        <dbReference type="Proteomes" id="UP000247586"/>
    </source>
</evidence>
<dbReference type="EMBL" id="CP029287">
    <property type="protein sequence ID" value="AWR98363.1"/>
    <property type="molecule type" value="Genomic_DNA"/>
</dbReference>
<proteinExistence type="predicted"/>
<dbReference type="AlphaFoldDB" id="A0A2U9IQU7"/>
<dbReference type="GeneID" id="36833683"/>
<reference evidence="1" key="1">
    <citation type="submission" date="2018-05" db="EMBL/GenBank/DDBJ databases">
        <title>Complete Genome Sequences of Extremely Thermoacidophilic, Metal-Mobilizing Type-Strain Members of the Archaeal Family Sulfolobaceae: Acidianus brierleyi DSM-1651T, Acidianus sulfidivorans DSM-18786T, Metallosphaera hakonensis DSM-7519T, and Metallosphaera prunae DSM-10039T.</title>
        <authorList>
            <person name="Counts J.A."/>
            <person name="Kelly R.M."/>
        </authorList>
    </citation>
    <scope>NUCLEOTIDE SEQUENCE [LARGE SCALE GENOMIC DNA]</scope>
    <source>
        <strain evidence="1">HO1-1</strain>
    </source>
</reference>
<dbReference type="OrthoDB" id="34688at2157"/>
<dbReference type="Proteomes" id="UP000247586">
    <property type="component" value="Chromosome"/>
</dbReference>
<keyword evidence="2" id="KW-1185">Reference proteome</keyword>
<accession>A0A2U9IQU7</accession>